<dbReference type="AlphaFoldDB" id="A0ABD3WPA3"/>
<evidence type="ECO:0000313" key="2">
    <source>
        <dbReference type="Proteomes" id="UP001634394"/>
    </source>
</evidence>
<proteinExistence type="predicted"/>
<sequence>MATAYHNEALRKQRVIERKKEATRRFIDQHGQVGQNHAPVDAAPKKDKILYSEPGHYEQNRTGLQKFRVNEEGFNNRYRNRQNHVPHCDVVYSVIYPGNDNSDYTADENKTHRRYNKNMDNYQISAKVNGNFHVEVLKQTPP</sequence>
<gene>
    <name evidence="1" type="ORF">ACJMK2_033738</name>
</gene>
<keyword evidence="2" id="KW-1185">Reference proteome</keyword>
<evidence type="ECO:0000313" key="1">
    <source>
        <dbReference type="EMBL" id="KAL3875825.1"/>
    </source>
</evidence>
<protein>
    <submittedName>
        <fullName evidence="1">Uncharacterized protein</fullName>
    </submittedName>
</protein>
<dbReference type="Proteomes" id="UP001634394">
    <property type="component" value="Unassembled WGS sequence"/>
</dbReference>
<dbReference type="EMBL" id="JBJQND010000005">
    <property type="protein sequence ID" value="KAL3875825.1"/>
    <property type="molecule type" value="Genomic_DNA"/>
</dbReference>
<organism evidence="1 2">
    <name type="scientific">Sinanodonta woodiana</name>
    <name type="common">Chinese pond mussel</name>
    <name type="synonym">Anodonta woodiana</name>
    <dbReference type="NCBI Taxonomy" id="1069815"/>
    <lineage>
        <taxon>Eukaryota</taxon>
        <taxon>Metazoa</taxon>
        <taxon>Spiralia</taxon>
        <taxon>Lophotrochozoa</taxon>
        <taxon>Mollusca</taxon>
        <taxon>Bivalvia</taxon>
        <taxon>Autobranchia</taxon>
        <taxon>Heteroconchia</taxon>
        <taxon>Palaeoheterodonta</taxon>
        <taxon>Unionida</taxon>
        <taxon>Unionoidea</taxon>
        <taxon>Unionidae</taxon>
        <taxon>Unioninae</taxon>
        <taxon>Sinanodonta</taxon>
    </lineage>
</organism>
<name>A0ABD3WPA3_SINWO</name>
<accession>A0ABD3WPA3</accession>
<reference evidence="1 2" key="1">
    <citation type="submission" date="2024-11" db="EMBL/GenBank/DDBJ databases">
        <title>Chromosome-level genome assembly of the freshwater bivalve Anodonta woodiana.</title>
        <authorList>
            <person name="Chen X."/>
        </authorList>
    </citation>
    <scope>NUCLEOTIDE SEQUENCE [LARGE SCALE GENOMIC DNA]</scope>
    <source>
        <strain evidence="1">MN2024</strain>
        <tissue evidence="1">Gills</tissue>
    </source>
</reference>
<comment type="caution">
    <text evidence="1">The sequence shown here is derived from an EMBL/GenBank/DDBJ whole genome shotgun (WGS) entry which is preliminary data.</text>
</comment>